<dbReference type="EMBL" id="JAAVLW010000002">
    <property type="protein sequence ID" value="NOJ45979.1"/>
    <property type="molecule type" value="Genomic_DNA"/>
</dbReference>
<keyword evidence="1" id="KW-0732">Signal</keyword>
<feature type="signal peptide" evidence="1">
    <location>
        <begin position="1"/>
        <end position="23"/>
    </location>
</feature>
<evidence type="ECO:0000313" key="3">
    <source>
        <dbReference type="Proteomes" id="UP000528734"/>
    </source>
</evidence>
<name>A0A7Y4H298_9BRAD</name>
<proteinExistence type="predicted"/>
<evidence type="ECO:0000256" key="1">
    <source>
        <dbReference type="SAM" id="SignalP"/>
    </source>
</evidence>
<organism evidence="2 3">
    <name type="scientific">Bradyrhizobium archetypum</name>
    <dbReference type="NCBI Taxonomy" id="2721160"/>
    <lineage>
        <taxon>Bacteria</taxon>
        <taxon>Pseudomonadati</taxon>
        <taxon>Pseudomonadota</taxon>
        <taxon>Alphaproteobacteria</taxon>
        <taxon>Hyphomicrobiales</taxon>
        <taxon>Nitrobacteraceae</taxon>
        <taxon>Bradyrhizobium</taxon>
    </lineage>
</organism>
<keyword evidence="3" id="KW-1185">Reference proteome</keyword>
<evidence type="ECO:0000313" key="2">
    <source>
        <dbReference type="EMBL" id="NOJ45979.1"/>
    </source>
</evidence>
<protein>
    <submittedName>
        <fullName evidence="2">Uncharacterized protein</fullName>
    </submittedName>
</protein>
<sequence>MRKVKLLSAALLAAAALATPARAATHSTRHVVTNDYANMASVTRSADRGSCVRAPDVGAYATAPWTVPPCEPNTGY</sequence>
<reference evidence="2 3" key="1">
    <citation type="submission" date="2020-03" db="EMBL/GenBank/DDBJ databases">
        <title>Bradyrhizobium diversity isolated from nodules of Muelleranthus trifoliolatus.</title>
        <authorList>
            <person name="Klepa M."/>
            <person name="Helene L."/>
            <person name="Hungria M."/>
        </authorList>
    </citation>
    <scope>NUCLEOTIDE SEQUENCE [LARGE SCALE GENOMIC DNA]</scope>
    <source>
        <strain evidence="2 3">WSM 1744</strain>
    </source>
</reference>
<gene>
    <name evidence="2" type="ORF">HCN50_06880</name>
</gene>
<accession>A0A7Y4H298</accession>
<dbReference type="RefSeq" id="WP_171708863.1">
    <property type="nucleotide sequence ID" value="NZ_JAAVLW010000002.1"/>
</dbReference>
<dbReference type="AlphaFoldDB" id="A0A7Y4H298"/>
<feature type="chain" id="PRO_5030632528" evidence="1">
    <location>
        <begin position="24"/>
        <end position="76"/>
    </location>
</feature>
<dbReference type="Proteomes" id="UP000528734">
    <property type="component" value="Unassembled WGS sequence"/>
</dbReference>
<comment type="caution">
    <text evidence="2">The sequence shown here is derived from an EMBL/GenBank/DDBJ whole genome shotgun (WGS) entry which is preliminary data.</text>
</comment>